<evidence type="ECO:0000256" key="4">
    <source>
        <dbReference type="ARBA" id="ARBA00022692"/>
    </source>
</evidence>
<keyword evidence="2" id="KW-0813">Transport</keyword>
<dbReference type="GO" id="GO:0015128">
    <property type="term" value="F:gluconate transmembrane transporter activity"/>
    <property type="evidence" value="ECO:0007669"/>
    <property type="project" value="InterPro"/>
</dbReference>
<evidence type="ECO:0000256" key="2">
    <source>
        <dbReference type="ARBA" id="ARBA00022448"/>
    </source>
</evidence>
<gene>
    <name evidence="9" type="primary">ygbN</name>
    <name evidence="9" type="ORF">KOR42_14880</name>
</gene>
<proteinExistence type="inferred from homology"/>
<feature type="transmembrane region" description="Helical" evidence="8">
    <location>
        <begin position="339"/>
        <end position="359"/>
    </location>
</feature>
<dbReference type="GO" id="GO:0005886">
    <property type="term" value="C:plasma membrane"/>
    <property type="evidence" value="ECO:0007669"/>
    <property type="project" value="UniProtKB-SubCell"/>
</dbReference>
<keyword evidence="5 8" id="KW-1133">Transmembrane helix</keyword>
<comment type="caution">
    <text evidence="9">The sequence shown here is derived from an EMBL/GenBank/DDBJ whole genome shotgun (WGS) entry which is preliminary data.</text>
</comment>
<feature type="transmembrane region" description="Helical" evidence="8">
    <location>
        <begin position="246"/>
        <end position="264"/>
    </location>
</feature>
<evidence type="ECO:0000256" key="3">
    <source>
        <dbReference type="ARBA" id="ARBA00022475"/>
    </source>
</evidence>
<evidence type="ECO:0000256" key="5">
    <source>
        <dbReference type="ARBA" id="ARBA00022989"/>
    </source>
</evidence>
<reference evidence="9 10" key="1">
    <citation type="submission" date="2019-02" db="EMBL/GenBank/DDBJ databases">
        <title>Deep-cultivation of Planctomycetes and their phenomic and genomic characterization uncovers novel biology.</title>
        <authorList>
            <person name="Wiegand S."/>
            <person name="Jogler M."/>
            <person name="Boedeker C."/>
            <person name="Pinto D."/>
            <person name="Vollmers J."/>
            <person name="Rivas-Marin E."/>
            <person name="Kohn T."/>
            <person name="Peeters S.H."/>
            <person name="Heuer A."/>
            <person name="Rast P."/>
            <person name="Oberbeckmann S."/>
            <person name="Bunk B."/>
            <person name="Jeske O."/>
            <person name="Meyerdierks A."/>
            <person name="Storesund J.E."/>
            <person name="Kallscheuer N."/>
            <person name="Luecker S."/>
            <person name="Lage O.M."/>
            <person name="Pohl T."/>
            <person name="Merkel B.J."/>
            <person name="Hornburger P."/>
            <person name="Mueller R.-W."/>
            <person name="Bruemmer F."/>
            <person name="Labrenz M."/>
            <person name="Spormann A.M."/>
            <person name="Op Den Camp H."/>
            <person name="Overmann J."/>
            <person name="Amann R."/>
            <person name="Jetten M.S.M."/>
            <person name="Mascher T."/>
            <person name="Medema M.H."/>
            <person name="Devos D.P."/>
            <person name="Kaster A.-K."/>
            <person name="Ovreas L."/>
            <person name="Rohde M."/>
            <person name="Galperin M.Y."/>
            <person name="Jogler C."/>
        </authorList>
    </citation>
    <scope>NUCLEOTIDE SEQUENCE [LARGE SCALE GENOMIC DNA]</scope>
    <source>
        <strain evidence="9 10">KOR42</strain>
    </source>
</reference>
<keyword evidence="3" id="KW-1003">Cell membrane</keyword>
<evidence type="ECO:0000313" key="10">
    <source>
        <dbReference type="Proteomes" id="UP000317243"/>
    </source>
</evidence>
<accession>A0A5C5X4S9</accession>
<feature type="transmembrane region" description="Helical" evidence="8">
    <location>
        <begin position="474"/>
        <end position="493"/>
    </location>
</feature>
<feature type="transmembrane region" description="Helical" evidence="8">
    <location>
        <begin position="12"/>
        <end position="44"/>
    </location>
</feature>
<feature type="transmembrane region" description="Helical" evidence="8">
    <location>
        <begin position="284"/>
        <end position="305"/>
    </location>
</feature>
<dbReference type="PANTHER" id="PTHR30354">
    <property type="entry name" value="GNT FAMILY GLUCONATE TRANSPORTER"/>
    <property type="match status" value="1"/>
</dbReference>
<name>A0A5C5X4S9_9PLAN</name>
<feature type="transmembrane region" description="Helical" evidence="8">
    <location>
        <begin position="537"/>
        <end position="560"/>
    </location>
</feature>
<dbReference type="RefSeq" id="WP_146508282.1">
    <property type="nucleotide sequence ID" value="NZ_SIHI01000001.1"/>
</dbReference>
<dbReference type="InterPro" id="IPR003474">
    <property type="entry name" value="Glcn_transporter"/>
</dbReference>
<dbReference type="EMBL" id="SIHI01000001">
    <property type="protein sequence ID" value="TWT58117.1"/>
    <property type="molecule type" value="Genomic_DNA"/>
</dbReference>
<keyword evidence="10" id="KW-1185">Reference proteome</keyword>
<dbReference type="Pfam" id="PF02447">
    <property type="entry name" value="GntP_permease"/>
    <property type="match status" value="1"/>
</dbReference>
<evidence type="ECO:0000256" key="8">
    <source>
        <dbReference type="SAM" id="Phobius"/>
    </source>
</evidence>
<dbReference type="PANTHER" id="PTHR30354:SF22">
    <property type="entry name" value="HIGH-AFFINITY GLUCONATE TRANSPORTER"/>
    <property type="match status" value="1"/>
</dbReference>
<dbReference type="AlphaFoldDB" id="A0A5C5X4S9"/>
<comment type="similarity">
    <text evidence="7">Belongs to the GntP permease family.</text>
</comment>
<dbReference type="Proteomes" id="UP000317243">
    <property type="component" value="Unassembled WGS sequence"/>
</dbReference>
<evidence type="ECO:0000256" key="1">
    <source>
        <dbReference type="ARBA" id="ARBA00004651"/>
    </source>
</evidence>
<feature type="transmembrane region" description="Helical" evidence="8">
    <location>
        <begin position="411"/>
        <end position="431"/>
    </location>
</feature>
<keyword evidence="6 8" id="KW-0472">Membrane</keyword>
<dbReference type="OrthoDB" id="9787129at2"/>
<evidence type="ECO:0000256" key="7">
    <source>
        <dbReference type="ARBA" id="ARBA00049663"/>
    </source>
</evidence>
<organism evidence="9 10">
    <name type="scientific">Thalassoglobus neptunius</name>
    <dbReference type="NCBI Taxonomy" id="1938619"/>
    <lineage>
        <taxon>Bacteria</taxon>
        <taxon>Pseudomonadati</taxon>
        <taxon>Planctomycetota</taxon>
        <taxon>Planctomycetia</taxon>
        <taxon>Planctomycetales</taxon>
        <taxon>Planctomycetaceae</taxon>
        <taxon>Thalassoglobus</taxon>
    </lineage>
</organism>
<keyword evidence="4 8" id="KW-0812">Transmembrane</keyword>
<feature type="transmembrane region" description="Helical" evidence="8">
    <location>
        <begin position="211"/>
        <end position="234"/>
    </location>
</feature>
<comment type="subcellular location">
    <subcellularLocation>
        <location evidence="1">Cell membrane</location>
        <topology evidence="1">Multi-pass membrane protein</topology>
    </subcellularLocation>
</comment>
<protein>
    <submittedName>
        <fullName evidence="9">Inner membrane permease YgbN</fullName>
    </submittedName>
</protein>
<feature type="transmembrane region" description="Helical" evidence="8">
    <location>
        <begin position="171"/>
        <end position="191"/>
    </location>
</feature>
<evidence type="ECO:0000256" key="6">
    <source>
        <dbReference type="ARBA" id="ARBA00023136"/>
    </source>
</evidence>
<sequence length="563" mass="59827">MLDSTWGTVFILLVGVCIVVGSILIFRLHAFLALVAAALVVAFLTPDSTRQRYLIENDSFVVHVDDDQPDELRIHGATSAELPPGSTLSVVQLDPKTHRYQVVGTAKVLSESEPGLTVVQAEFLKTSDVTVDDQLLLRGIFSNDLRSVNKELRSTIGAQVASGFGSTCSKIGILIAMAAIIGKCLLDSGAADRIVRTTLRLCGEPAAPVAFTFSGFFLGIPVFFDTVFYLMIPLGKAMRLRTRKNYLLYVLTIVCGATMAHSLVPPTPGPLLVAEELGVDLGVMILVGTIVGLFCAVYGYIYALIINARCELPLRDSPDFSLAELEESLTVDESQLPGFWMASLPILMPVILIAGHTLVSHPSFPIDLSMSARRVIETLGDKNIALLLSAVIAMGVLIRQKRTSFEDLSKSIQSALASGGVIILITAAGGAFGQVLRQTGIADLIQNLPDASPQVICTLAFLITTAIRTAQGSASVAMITSAGILSGIALDGGLPFEPVYLACAIGAGSKPIAWMNDSGFWVITKMSGMSEAEGLKYITPMTASMGVVGLLVVLVGVTFYPNF</sequence>
<evidence type="ECO:0000313" key="9">
    <source>
        <dbReference type="EMBL" id="TWT58117.1"/>
    </source>
</evidence>